<sequence length="162" mass="18367">MAMETLDDEKPEEEEVIDKENKEGSEKRGDKIIVCADNLFALVEYAMKLCKPMIYGATSHLERTKILVMMSTLLLPSSISLESEVKQHCILFCTEYEATKFYSPKFASNKTMNPLVQQMRTAIGNGQAISFNLTSCTSSLSNSFCFKTIIDSIYFLNIRSRF</sequence>
<evidence type="ECO:0000256" key="2">
    <source>
        <dbReference type="ARBA" id="ARBA00022801"/>
    </source>
</evidence>
<dbReference type="GO" id="GO:0006367">
    <property type="term" value="P:transcription initiation at RNA polymerase II promoter"/>
    <property type="evidence" value="ECO:0007669"/>
    <property type="project" value="TreeGrafter"/>
</dbReference>
<dbReference type="Proteomes" id="UP000239757">
    <property type="component" value="Unassembled WGS sequence"/>
</dbReference>
<evidence type="ECO:0000256" key="3">
    <source>
        <dbReference type="ARBA" id="ARBA00022806"/>
    </source>
</evidence>
<dbReference type="GO" id="GO:0000112">
    <property type="term" value="C:nucleotide-excision repair factor 3 complex"/>
    <property type="evidence" value="ECO:0007669"/>
    <property type="project" value="TreeGrafter"/>
</dbReference>
<dbReference type="GO" id="GO:0043138">
    <property type="term" value="F:3'-5' DNA helicase activity"/>
    <property type="evidence" value="ECO:0007669"/>
    <property type="project" value="TreeGrafter"/>
</dbReference>
<dbReference type="OrthoDB" id="10262986at2759"/>
<dbReference type="GO" id="GO:0005524">
    <property type="term" value="F:ATP binding"/>
    <property type="evidence" value="ECO:0007669"/>
    <property type="project" value="UniProtKB-KW"/>
</dbReference>
<dbReference type="GO" id="GO:0097550">
    <property type="term" value="C:transcription preinitiation complex"/>
    <property type="evidence" value="ECO:0007669"/>
    <property type="project" value="TreeGrafter"/>
</dbReference>
<evidence type="ECO:0000313" key="8">
    <source>
        <dbReference type="Proteomes" id="UP000239757"/>
    </source>
</evidence>
<name>A0A2P5YFC5_GOSBA</name>
<dbReference type="EMBL" id="KZ663270">
    <property type="protein sequence ID" value="PPS14295.1"/>
    <property type="molecule type" value="Genomic_DNA"/>
</dbReference>
<evidence type="ECO:0000313" key="7">
    <source>
        <dbReference type="EMBL" id="PPS14295.1"/>
    </source>
</evidence>
<keyword evidence="4" id="KW-0067">ATP-binding</keyword>
<dbReference type="GO" id="GO:0005675">
    <property type="term" value="C:transcription factor TFIIH holo complex"/>
    <property type="evidence" value="ECO:0007669"/>
    <property type="project" value="TreeGrafter"/>
</dbReference>
<dbReference type="Pfam" id="PF16203">
    <property type="entry name" value="ERCC3_RAD25_C"/>
    <property type="match status" value="1"/>
</dbReference>
<evidence type="ECO:0000256" key="4">
    <source>
        <dbReference type="ARBA" id="ARBA00022840"/>
    </source>
</evidence>
<dbReference type="AlphaFoldDB" id="A0A2P5YFC5"/>
<dbReference type="GO" id="GO:0016787">
    <property type="term" value="F:hydrolase activity"/>
    <property type="evidence" value="ECO:0007669"/>
    <property type="project" value="UniProtKB-KW"/>
</dbReference>
<evidence type="ECO:0000256" key="1">
    <source>
        <dbReference type="ARBA" id="ARBA00022741"/>
    </source>
</evidence>
<evidence type="ECO:0000259" key="6">
    <source>
        <dbReference type="Pfam" id="PF16203"/>
    </source>
</evidence>
<keyword evidence="1" id="KW-0547">Nucleotide-binding</keyword>
<feature type="domain" description="ERCC3/RAD25/XPB helicase C-terminal" evidence="6">
    <location>
        <begin position="26"/>
        <end position="69"/>
    </location>
</feature>
<keyword evidence="3" id="KW-0347">Helicase</keyword>
<accession>A0A2P5YFC5</accession>
<gene>
    <name evidence="7" type="ORF">GOBAR_AA06281</name>
</gene>
<feature type="region of interest" description="Disordered" evidence="5">
    <location>
        <begin position="1"/>
        <end position="23"/>
    </location>
</feature>
<proteinExistence type="predicted"/>
<evidence type="ECO:0000256" key="5">
    <source>
        <dbReference type="SAM" id="MobiDB-lite"/>
    </source>
</evidence>
<dbReference type="PANTHER" id="PTHR11274:SF0">
    <property type="entry name" value="GENERAL TRANSCRIPTION AND DNA REPAIR FACTOR IIH HELICASE SUBUNIT XPB"/>
    <property type="match status" value="1"/>
</dbReference>
<protein>
    <recommendedName>
        <fullName evidence="6">ERCC3/RAD25/XPB helicase C-terminal domain-containing protein</fullName>
    </recommendedName>
</protein>
<keyword evidence="2" id="KW-0378">Hydrolase</keyword>
<dbReference type="InterPro" id="IPR050615">
    <property type="entry name" value="ATP-dep_DNA_Helicase"/>
</dbReference>
<reference evidence="7 8" key="1">
    <citation type="submission" date="2015-01" db="EMBL/GenBank/DDBJ databases">
        <title>Genome of allotetraploid Gossypium barbadense reveals genomic plasticity and fiber elongation in cotton evolution.</title>
        <authorList>
            <person name="Chen X."/>
            <person name="Liu X."/>
            <person name="Zhao B."/>
            <person name="Zheng H."/>
            <person name="Hu Y."/>
            <person name="Lu G."/>
            <person name="Yang C."/>
            <person name="Chen J."/>
            <person name="Shan C."/>
            <person name="Zhang L."/>
            <person name="Zhou Y."/>
            <person name="Wang L."/>
            <person name="Guo W."/>
            <person name="Bai Y."/>
            <person name="Ruan J."/>
            <person name="Shangguan X."/>
            <person name="Mao Y."/>
            <person name="Jiang J."/>
            <person name="Zhu Y."/>
            <person name="Lei J."/>
            <person name="Kang H."/>
            <person name="Chen S."/>
            <person name="He X."/>
            <person name="Wang R."/>
            <person name="Wang Y."/>
            <person name="Chen J."/>
            <person name="Wang L."/>
            <person name="Yu S."/>
            <person name="Wang B."/>
            <person name="Wei J."/>
            <person name="Song S."/>
            <person name="Lu X."/>
            <person name="Gao Z."/>
            <person name="Gu W."/>
            <person name="Deng X."/>
            <person name="Ma D."/>
            <person name="Wang S."/>
            <person name="Liang W."/>
            <person name="Fang L."/>
            <person name="Cai C."/>
            <person name="Zhu X."/>
            <person name="Zhou B."/>
            <person name="Zhang Y."/>
            <person name="Chen Z."/>
            <person name="Xu S."/>
            <person name="Zhu R."/>
            <person name="Wang S."/>
            <person name="Zhang T."/>
            <person name="Zhao G."/>
        </authorList>
    </citation>
    <scope>NUCLEOTIDE SEQUENCE [LARGE SCALE GENOMIC DNA]</scope>
    <source>
        <strain evidence="8">cv. Xinhai21</strain>
        <tissue evidence="7">Leaf</tissue>
    </source>
</reference>
<organism evidence="7 8">
    <name type="scientific">Gossypium barbadense</name>
    <name type="common">Sea Island cotton</name>
    <name type="synonym">Hibiscus barbadensis</name>
    <dbReference type="NCBI Taxonomy" id="3634"/>
    <lineage>
        <taxon>Eukaryota</taxon>
        <taxon>Viridiplantae</taxon>
        <taxon>Streptophyta</taxon>
        <taxon>Embryophyta</taxon>
        <taxon>Tracheophyta</taxon>
        <taxon>Spermatophyta</taxon>
        <taxon>Magnoliopsida</taxon>
        <taxon>eudicotyledons</taxon>
        <taxon>Gunneridae</taxon>
        <taxon>Pentapetalae</taxon>
        <taxon>rosids</taxon>
        <taxon>malvids</taxon>
        <taxon>Malvales</taxon>
        <taxon>Malvaceae</taxon>
        <taxon>Malvoideae</taxon>
        <taxon>Gossypium</taxon>
    </lineage>
</organism>
<dbReference type="InterPro" id="IPR032438">
    <property type="entry name" value="ERCC3_RAD25_C"/>
</dbReference>
<feature type="compositionally biased region" description="Acidic residues" evidence="5">
    <location>
        <begin position="1"/>
        <end position="17"/>
    </location>
</feature>
<dbReference type="PANTHER" id="PTHR11274">
    <property type="entry name" value="RAD25/XP-B DNA REPAIR HELICASE"/>
    <property type="match status" value="1"/>
</dbReference>